<dbReference type="PROSITE" id="PS00107">
    <property type="entry name" value="PROTEIN_KINASE_ATP"/>
    <property type="match status" value="1"/>
</dbReference>
<dbReference type="PROSITE" id="PS00108">
    <property type="entry name" value="PROTEIN_KINASE_ST"/>
    <property type="match status" value="1"/>
</dbReference>
<dbReference type="Proteomes" id="UP001058974">
    <property type="component" value="Chromosome 2"/>
</dbReference>
<keyword evidence="6" id="KW-0723">Serine/threonine-protein kinase</keyword>
<keyword evidence="3" id="KW-0418">Kinase</keyword>
<dbReference type="PANTHER" id="PTHR48011:SF7">
    <property type="entry name" value="F10K1.14 PROTEIN"/>
    <property type="match status" value="1"/>
</dbReference>
<accession>A0A9D5B4G5</accession>
<dbReference type="InterPro" id="IPR052751">
    <property type="entry name" value="Plant_MAPKKK"/>
</dbReference>
<dbReference type="PANTHER" id="PTHR48011">
    <property type="entry name" value="CCR4-NOT TRANSCRIPTIONAL COMPLEX SUBUNIT CAF120-RELATED"/>
    <property type="match status" value="1"/>
</dbReference>
<evidence type="ECO:0000259" key="7">
    <source>
        <dbReference type="PROSITE" id="PS50011"/>
    </source>
</evidence>
<evidence type="ECO:0000313" key="9">
    <source>
        <dbReference type="Proteomes" id="UP001058974"/>
    </source>
</evidence>
<feature type="domain" description="Protein kinase" evidence="7">
    <location>
        <begin position="7"/>
        <end position="267"/>
    </location>
</feature>
<protein>
    <recommendedName>
        <fullName evidence="7">Protein kinase domain-containing protein</fullName>
    </recommendedName>
</protein>
<dbReference type="InterPro" id="IPR000719">
    <property type="entry name" value="Prot_kinase_dom"/>
</dbReference>
<dbReference type="EMBL" id="JAMSHJ010000002">
    <property type="protein sequence ID" value="KAI5435112.1"/>
    <property type="molecule type" value="Genomic_DNA"/>
</dbReference>
<dbReference type="AlphaFoldDB" id="A0A9D5B4G5"/>
<reference evidence="8 9" key="1">
    <citation type="journal article" date="2022" name="Nat. Genet.">
        <title>Improved pea reference genome and pan-genome highlight genomic features and evolutionary characteristics.</title>
        <authorList>
            <person name="Yang T."/>
            <person name="Liu R."/>
            <person name="Luo Y."/>
            <person name="Hu S."/>
            <person name="Wang D."/>
            <person name="Wang C."/>
            <person name="Pandey M.K."/>
            <person name="Ge S."/>
            <person name="Xu Q."/>
            <person name="Li N."/>
            <person name="Li G."/>
            <person name="Huang Y."/>
            <person name="Saxena R.K."/>
            <person name="Ji Y."/>
            <person name="Li M."/>
            <person name="Yan X."/>
            <person name="He Y."/>
            <person name="Liu Y."/>
            <person name="Wang X."/>
            <person name="Xiang C."/>
            <person name="Varshney R.K."/>
            <person name="Ding H."/>
            <person name="Gao S."/>
            <person name="Zong X."/>
        </authorList>
    </citation>
    <scope>NUCLEOTIDE SEQUENCE [LARGE SCALE GENOMIC DNA]</scope>
    <source>
        <strain evidence="8 9">cv. Zhongwan 6</strain>
    </source>
</reference>
<dbReference type="InterPro" id="IPR008271">
    <property type="entry name" value="Ser/Thr_kinase_AS"/>
</dbReference>
<feature type="binding site" evidence="5">
    <location>
        <position position="36"/>
    </location>
    <ligand>
        <name>ATP</name>
        <dbReference type="ChEBI" id="CHEBI:30616"/>
    </ligand>
</feature>
<keyword evidence="1" id="KW-0808">Transferase</keyword>
<evidence type="ECO:0000256" key="1">
    <source>
        <dbReference type="ARBA" id="ARBA00022679"/>
    </source>
</evidence>
<sequence length="486" mass="55661">MNKANSWVRGKCIGKGAFGVVNMAYSKSDSRVFAVKSVDTKTALPNQLQALENEIAILKRLSSSSSSPHVVSYLGDDVTCEGEGTSSFKNLHLEYMPGGTVADLDRADVDERLVRKFAWCLVNALRDVHARGVVHCDVKGKNVLVAGGSCSVAKLADFGSAVEFSGGRCFSPRGSPLWMAPEVIRREYQGPESDVWSLGCTVIEIFSGKSPWEDQGFDTLNQIGFSDELPEFPNGLSEIGIDFLEKCLRRDRSRRWSCDQLLQHPFLLPCDSVVESSPRSVMDWVDSRFTESENEFEFEEVKLNCDTNLAKNRISKLESGLRVNWETENWVVVREISSEEESSPTEKEECGDEVSGAISELENVMRVVEEMEVEVETSLEYSNSDERVKWEMLRLLWWRECYNQCKYNRNRRNSIIGGSGSCCGWRCRYRYGWEKFDRNICRIFIIYTLCCKIIKSFHFLLIYYYSFWLKMLLNCWCLKLRFKLKI</sequence>
<name>A0A9D5B4G5_PEA</name>
<dbReference type="FunFam" id="1.10.510.10:FF:001090">
    <property type="entry name" value="Serine threonine protein kinase putative"/>
    <property type="match status" value="1"/>
</dbReference>
<evidence type="ECO:0000256" key="5">
    <source>
        <dbReference type="PROSITE-ProRule" id="PRU10141"/>
    </source>
</evidence>
<dbReference type="GO" id="GO:0007165">
    <property type="term" value="P:signal transduction"/>
    <property type="evidence" value="ECO:0007669"/>
    <property type="project" value="TreeGrafter"/>
</dbReference>
<dbReference type="PROSITE" id="PS50011">
    <property type="entry name" value="PROTEIN_KINASE_DOM"/>
    <property type="match status" value="1"/>
</dbReference>
<dbReference type="InterPro" id="IPR011009">
    <property type="entry name" value="Kinase-like_dom_sf"/>
</dbReference>
<dbReference type="GO" id="GO:0004674">
    <property type="term" value="F:protein serine/threonine kinase activity"/>
    <property type="evidence" value="ECO:0007669"/>
    <property type="project" value="UniProtKB-KW"/>
</dbReference>
<evidence type="ECO:0000256" key="4">
    <source>
        <dbReference type="ARBA" id="ARBA00022840"/>
    </source>
</evidence>
<evidence type="ECO:0000256" key="6">
    <source>
        <dbReference type="RuleBase" id="RU000304"/>
    </source>
</evidence>
<comment type="caution">
    <text evidence="8">The sequence shown here is derived from an EMBL/GenBank/DDBJ whole genome shotgun (WGS) entry which is preliminary data.</text>
</comment>
<keyword evidence="9" id="KW-1185">Reference proteome</keyword>
<evidence type="ECO:0000313" key="8">
    <source>
        <dbReference type="EMBL" id="KAI5435112.1"/>
    </source>
</evidence>
<evidence type="ECO:0000256" key="2">
    <source>
        <dbReference type="ARBA" id="ARBA00022741"/>
    </source>
</evidence>
<keyword evidence="4 5" id="KW-0067">ATP-binding</keyword>
<dbReference type="SMART" id="SM00220">
    <property type="entry name" value="S_TKc"/>
    <property type="match status" value="1"/>
</dbReference>
<comment type="similarity">
    <text evidence="6">Belongs to the protein kinase superfamily.</text>
</comment>
<feature type="non-terminal residue" evidence="8">
    <location>
        <position position="486"/>
    </location>
</feature>
<evidence type="ECO:0000256" key="3">
    <source>
        <dbReference type="ARBA" id="ARBA00022777"/>
    </source>
</evidence>
<dbReference type="Gene3D" id="1.10.510.10">
    <property type="entry name" value="Transferase(Phosphotransferase) domain 1"/>
    <property type="match status" value="1"/>
</dbReference>
<gene>
    <name evidence="8" type="ORF">KIW84_021804</name>
</gene>
<organism evidence="8 9">
    <name type="scientific">Pisum sativum</name>
    <name type="common">Garden pea</name>
    <name type="synonym">Lathyrus oleraceus</name>
    <dbReference type="NCBI Taxonomy" id="3888"/>
    <lineage>
        <taxon>Eukaryota</taxon>
        <taxon>Viridiplantae</taxon>
        <taxon>Streptophyta</taxon>
        <taxon>Embryophyta</taxon>
        <taxon>Tracheophyta</taxon>
        <taxon>Spermatophyta</taxon>
        <taxon>Magnoliopsida</taxon>
        <taxon>eudicotyledons</taxon>
        <taxon>Gunneridae</taxon>
        <taxon>Pentapetalae</taxon>
        <taxon>rosids</taxon>
        <taxon>fabids</taxon>
        <taxon>Fabales</taxon>
        <taxon>Fabaceae</taxon>
        <taxon>Papilionoideae</taxon>
        <taxon>50 kb inversion clade</taxon>
        <taxon>NPAAA clade</taxon>
        <taxon>Hologalegina</taxon>
        <taxon>IRL clade</taxon>
        <taxon>Fabeae</taxon>
        <taxon>Lathyrus</taxon>
    </lineage>
</organism>
<proteinExistence type="inferred from homology"/>
<dbReference type="GO" id="GO:0005524">
    <property type="term" value="F:ATP binding"/>
    <property type="evidence" value="ECO:0007669"/>
    <property type="project" value="UniProtKB-UniRule"/>
</dbReference>
<dbReference type="SUPFAM" id="SSF56112">
    <property type="entry name" value="Protein kinase-like (PK-like)"/>
    <property type="match status" value="1"/>
</dbReference>
<dbReference type="Pfam" id="PF00069">
    <property type="entry name" value="Pkinase"/>
    <property type="match status" value="1"/>
</dbReference>
<dbReference type="CDD" id="cd06606">
    <property type="entry name" value="STKc_MAPKKK"/>
    <property type="match status" value="1"/>
</dbReference>
<keyword evidence="2 5" id="KW-0547">Nucleotide-binding</keyword>
<dbReference type="Gramene" id="Psat02G0180400-T1">
    <property type="protein sequence ID" value="KAI5435112.1"/>
    <property type="gene ID" value="KIW84_021804"/>
</dbReference>
<dbReference type="InterPro" id="IPR017441">
    <property type="entry name" value="Protein_kinase_ATP_BS"/>
</dbReference>